<evidence type="ECO:0000313" key="1">
    <source>
        <dbReference type="EMBL" id="GAG69691.1"/>
    </source>
</evidence>
<gene>
    <name evidence="1" type="ORF">S01H4_18411</name>
</gene>
<protein>
    <recommendedName>
        <fullName evidence="2">MBL fold metallo-hydrolase</fullName>
    </recommendedName>
</protein>
<dbReference type="Gene3D" id="3.60.15.10">
    <property type="entry name" value="Ribonuclease Z/Hydroxyacylglutathione hydrolase-like"/>
    <property type="match status" value="1"/>
</dbReference>
<accession>X1BCI8</accession>
<comment type="caution">
    <text evidence="1">The sequence shown here is derived from an EMBL/GenBank/DDBJ whole genome shotgun (WGS) entry which is preliminary data.</text>
</comment>
<evidence type="ECO:0008006" key="2">
    <source>
        <dbReference type="Google" id="ProtNLM"/>
    </source>
</evidence>
<proteinExistence type="predicted"/>
<feature type="non-terminal residue" evidence="1">
    <location>
        <position position="1"/>
    </location>
</feature>
<dbReference type="SUPFAM" id="SSF56281">
    <property type="entry name" value="Metallo-hydrolase/oxidoreductase"/>
    <property type="match status" value="1"/>
</dbReference>
<reference evidence="1" key="1">
    <citation type="journal article" date="2014" name="Front. Microbiol.">
        <title>High frequency of phylogenetically diverse reductive dehalogenase-homologous genes in deep subseafloor sedimentary metagenomes.</title>
        <authorList>
            <person name="Kawai M."/>
            <person name="Futagami T."/>
            <person name="Toyoda A."/>
            <person name="Takaki Y."/>
            <person name="Nishi S."/>
            <person name="Hori S."/>
            <person name="Arai W."/>
            <person name="Tsubouchi T."/>
            <person name="Morono Y."/>
            <person name="Uchiyama I."/>
            <person name="Ito T."/>
            <person name="Fujiyama A."/>
            <person name="Inagaki F."/>
            <person name="Takami H."/>
        </authorList>
    </citation>
    <scope>NUCLEOTIDE SEQUENCE</scope>
    <source>
        <strain evidence="1">Expedition CK06-06</strain>
    </source>
</reference>
<dbReference type="InterPro" id="IPR052926">
    <property type="entry name" value="Metallo-beta-lactamase_dom"/>
</dbReference>
<dbReference type="GO" id="GO:0016740">
    <property type="term" value="F:transferase activity"/>
    <property type="evidence" value="ECO:0007669"/>
    <property type="project" value="TreeGrafter"/>
</dbReference>
<dbReference type="InterPro" id="IPR041712">
    <property type="entry name" value="DHPS-like_MBL-fold"/>
</dbReference>
<name>X1BCI8_9ZZZZ</name>
<dbReference type="PANTHER" id="PTHR13754:SF13">
    <property type="entry name" value="METALLO-BETA-LACTAMASE SUPERFAMILY PROTEIN (AFU_ORTHOLOGUE AFUA_3G07630)"/>
    <property type="match status" value="1"/>
</dbReference>
<dbReference type="InterPro" id="IPR036866">
    <property type="entry name" value="RibonucZ/Hydroxyglut_hydro"/>
</dbReference>
<dbReference type="CDD" id="cd07713">
    <property type="entry name" value="DHPS-like_MBL-fold"/>
    <property type="match status" value="1"/>
</dbReference>
<dbReference type="EMBL" id="BART01008159">
    <property type="protein sequence ID" value="GAG69691.1"/>
    <property type="molecule type" value="Genomic_DNA"/>
</dbReference>
<dbReference type="PANTHER" id="PTHR13754">
    <property type="entry name" value="METALLO-BETA-LACTAMASE SUPERFAMILY PROTEIN"/>
    <property type="match status" value="1"/>
</dbReference>
<dbReference type="AlphaFoldDB" id="X1BCI8"/>
<sequence>VKRTEKAGGKVVKVTEPVELCKNVYLTGEMGTDIIEHSLIFDTSKGLIVITGCAHPGVTEIVSKAREILNKDVYFVFGGFHLMQKSQAQVQAIIKQFEAAGVVKCGATHCTGDQQIEWFKEAYGDDYVSMGVGKIIKIVI</sequence>
<organism evidence="1">
    <name type="scientific">marine sediment metagenome</name>
    <dbReference type="NCBI Taxonomy" id="412755"/>
    <lineage>
        <taxon>unclassified sequences</taxon>
        <taxon>metagenomes</taxon>
        <taxon>ecological metagenomes</taxon>
    </lineage>
</organism>